<evidence type="ECO:0000313" key="2">
    <source>
        <dbReference type="EMBL" id="ABR17466.1"/>
    </source>
</evidence>
<dbReference type="EMBL" id="EF677657">
    <property type="protein sequence ID" value="ABR17466.1"/>
    <property type="molecule type" value="mRNA"/>
</dbReference>
<dbReference type="InterPro" id="IPR002589">
    <property type="entry name" value="Macro_dom"/>
</dbReference>
<dbReference type="AlphaFoldDB" id="B8LP86"/>
<dbReference type="Pfam" id="PF01661">
    <property type="entry name" value="Macro"/>
    <property type="match status" value="1"/>
</dbReference>
<name>B8LP86_PICSI</name>
<dbReference type="InterPro" id="IPR043472">
    <property type="entry name" value="Macro_dom-like"/>
</dbReference>
<dbReference type="Gene3D" id="3.40.220.10">
    <property type="entry name" value="Leucine Aminopeptidase, subunit E, domain 1"/>
    <property type="match status" value="1"/>
</dbReference>
<evidence type="ECO:0000259" key="1">
    <source>
        <dbReference type="PROSITE" id="PS51154"/>
    </source>
</evidence>
<dbReference type="CDD" id="cd02908">
    <property type="entry name" value="Macro_OAADPr_deacetylase"/>
    <property type="match status" value="1"/>
</dbReference>
<protein>
    <recommendedName>
        <fullName evidence="1">Macro domain-containing protein</fullName>
    </recommendedName>
</protein>
<sequence length="231" mass="25820">MSGNGNFCNWTDKRKREELGQQSAMFGGQRKQEEAHPQRYQGKESACFKLTETCLLLLHRGDITKWTVDGHTDAIVNAANERLLGGGGVDGAIHRAAGPDLLKACRQFPKVSRGIRCPVGSARITRGFNLPVSRIIHTVGPVYDMEEDPESKLADAYRSSLNITRENEVKYIAFPAISCGIYGYPYEEAAAVSLTTVRDSIKDLKEVHFVLFEMPAWEAWLEKANELFEQI</sequence>
<proteinExistence type="evidence at transcript level"/>
<feature type="domain" description="Macro" evidence="1">
    <location>
        <begin position="43"/>
        <end position="228"/>
    </location>
</feature>
<dbReference type="PANTHER" id="PTHR11106">
    <property type="entry name" value="GANGLIOSIDE INDUCED DIFFERENTIATION ASSOCIATED PROTEIN 2-RELATED"/>
    <property type="match status" value="1"/>
</dbReference>
<dbReference type="PANTHER" id="PTHR11106:SF27">
    <property type="entry name" value="MACRO DOMAIN-CONTAINING PROTEIN"/>
    <property type="match status" value="1"/>
</dbReference>
<accession>B8LP86</accession>
<dbReference type="PROSITE" id="PS51154">
    <property type="entry name" value="MACRO"/>
    <property type="match status" value="1"/>
</dbReference>
<dbReference type="SUPFAM" id="SSF52949">
    <property type="entry name" value="Macro domain-like"/>
    <property type="match status" value="1"/>
</dbReference>
<organism evidence="2">
    <name type="scientific">Picea sitchensis</name>
    <name type="common">Sitka spruce</name>
    <name type="synonym">Pinus sitchensis</name>
    <dbReference type="NCBI Taxonomy" id="3332"/>
    <lineage>
        <taxon>Eukaryota</taxon>
        <taxon>Viridiplantae</taxon>
        <taxon>Streptophyta</taxon>
        <taxon>Embryophyta</taxon>
        <taxon>Tracheophyta</taxon>
        <taxon>Spermatophyta</taxon>
        <taxon>Pinopsida</taxon>
        <taxon>Pinidae</taxon>
        <taxon>Conifers I</taxon>
        <taxon>Pinales</taxon>
        <taxon>Pinaceae</taxon>
        <taxon>Picea</taxon>
    </lineage>
</organism>
<reference evidence="2" key="1">
    <citation type="submission" date="2007-06" db="EMBL/GenBank/DDBJ databases">
        <title>Full length cDNA sequences from Sitka Spruce (Picea sitchensis).</title>
        <authorList>
            <person name="Ralph S.G."/>
            <person name="Chun H.E."/>
            <person name="Liao N."/>
            <person name="Ali J."/>
            <person name="Reid K."/>
            <person name="Kolosova N."/>
            <person name="Cooper N."/>
            <person name="Cullis C."/>
            <person name="Jancsik S."/>
            <person name="Moore R."/>
            <person name="Mayo M."/>
            <person name="Wagner S."/>
            <person name="Holt R.A."/>
            <person name="Jones S.J.M."/>
            <person name="Marra M.A."/>
            <person name="Ritland C.E."/>
            <person name="Ritland K."/>
            <person name="Bohlmann J."/>
        </authorList>
    </citation>
    <scope>NUCLEOTIDE SEQUENCE</scope>
    <source>
        <tissue evidence="2">Green portion of the leader tissue</tissue>
    </source>
</reference>
<dbReference type="SMART" id="SM00506">
    <property type="entry name" value="A1pp"/>
    <property type="match status" value="1"/>
</dbReference>
<dbReference type="OMA" id="PVRHIIH"/>